<organism evidence="1 2">
    <name type="scientific">Rhynchophorus ferrugineus</name>
    <name type="common">Red palm weevil</name>
    <name type="synonym">Curculio ferrugineus</name>
    <dbReference type="NCBI Taxonomy" id="354439"/>
    <lineage>
        <taxon>Eukaryota</taxon>
        <taxon>Metazoa</taxon>
        <taxon>Ecdysozoa</taxon>
        <taxon>Arthropoda</taxon>
        <taxon>Hexapoda</taxon>
        <taxon>Insecta</taxon>
        <taxon>Pterygota</taxon>
        <taxon>Neoptera</taxon>
        <taxon>Endopterygota</taxon>
        <taxon>Coleoptera</taxon>
        <taxon>Polyphaga</taxon>
        <taxon>Cucujiformia</taxon>
        <taxon>Curculionidae</taxon>
        <taxon>Dryophthorinae</taxon>
        <taxon>Rhynchophorus</taxon>
    </lineage>
</organism>
<comment type="caution">
    <text evidence="1">The sequence shown here is derived from an EMBL/GenBank/DDBJ whole genome shotgun (WGS) entry which is preliminary data.</text>
</comment>
<sequence>MRWYFREEEDVDRLNSNHLSTRCGTVEVTGTRNGTIPRSTQKELDHKHDRHRIVISRGPITGPEVVPLSVSWKYRPIFGATTRRPKARPSPSRSRQSYQSYSFVASVTVCASRHGTFARPRRTVDVPPRSSPLSVCLLCVMPIFGLTTASDQEQFESSPPDDDPTPS</sequence>
<keyword evidence="2" id="KW-1185">Reference proteome</keyword>
<dbReference type="Proteomes" id="UP000625711">
    <property type="component" value="Unassembled WGS sequence"/>
</dbReference>
<name>A0A834HPL9_RHYFE</name>
<gene>
    <name evidence="1" type="ORF">GWI33_002273</name>
</gene>
<evidence type="ECO:0000313" key="2">
    <source>
        <dbReference type="Proteomes" id="UP000625711"/>
    </source>
</evidence>
<reference evidence="1" key="1">
    <citation type="submission" date="2020-08" db="EMBL/GenBank/DDBJ databases">
        <title>Genome sequencing and assembly of the red palm weevil Rhynchophorus ferrugineus.</title>
        <authorList>
            <person name="Dias G.B."/>
            <person name="Bergman C.M."/>
            <person name="Manee M."/>
        </authorList>
    </citation>
    <scope>NUCLEOTIDE SEQUENCE</scope>
    <source>
        <strain evidence="1">AA-2017</strain>
        <tissue evidence="1">Whole larva</tissue>
    </source>
</reference>
<protein>
    <submittedName>
        <fullName evidence="1">Uncharacterized protein</fullName>
    </submittedName>
</protein>
<evidence type="ECO:0000313" key="1">
    <source>
        <dbReference type="EMBL" id="KAF7263451.1"/>
    </source>
</evidence>
<accession>A0A834HPL9</accession>
<dbReference type="AlphaFoldDB" id="A0A834HPL9"/>
<proteinExistence type="predicted"/>
<dbReference type="EMBL" id="JAACXV010021366">
    <property type="protein sequence ID" value="KAF7263451.1"/>
    <property type="molecule type" value="Genomic_DNA"/>
</dbReference>